<evidence type="ECO:0000259" key="8">
    <source>
        <dbReference type="Pfam" id="PF02579"/>
    </source>
</evidence>
<reference evidence="10 11" key="1">
    <citation type="journal article" date="2019" name="ISME J.">
        <title>Isolation and characterization of a thermophilic sulfur- and iron-reducing thaumarchaeote from a terrestrial acidic hot spring.</title>
        <authorList>
            <person name="Kato S."/>
            <person name="Itoh T."/>
            <person name="Yuki M."/>
            <person name="Nagamori M."/>
            <person name="Ohnishi M."/>
            <person name="Uematsu K."/>
            <person name="Suzuki K."/>
            <person name="Takashina T."/>
            <person name="Ohkuma M."/>
        </authorList>
    </citation>
    <scope>NUCLEOTIDE SEQUENCE [LARGE SCALE GENOMIC DNA]</scope>
    <source>
        <strain evidence="10 11">NAS-02</strain>
    </source>
</reference>
<evidence type="ECO:0000256" key="5">
    <source>
        <dbReference type="ARBA" id="ARBA00023136"/>
    </source>
</evidence>
<organism evidence="10 11">
    <name type="scientific">Conexivisphaera calida</name>
    <dbReference type="NCBI Taxonomy" id="1874277"/>
    <lineage>
        <taxon>Archaea</taxon>
        <taxon>Nitrososphaerota</taxon>
        <taxon>Conexivisphaeria</taxon>
        <taxon>Conexivisphaerales</taxon>
        <taxon>Conexivisphaeraceae</taxon>
        <taxon>Conexivisphaera</taxon>
    </lineage>
</organism>
<keyword evidence="11" id="KW-1185">Reference proteome</keyword>
<dbReference type="InterPro" id="IPR027469">
    <property type="entry name" value="Cation_efflux_TMD_sf"/>
</dbReference>
<dbReference type="PANTHER" id="PTHR43840">
    <property type="entry name" value="MITOCHONDRIAL METAL TRANSPORTER 1-RELATED"/>
    <property type="match status" value="1"/>
</dbReference>
<evidence type="ECO:0000256" key="6">
    <source>
        <dbReference type="SAM" id="Phobius"/>
    </source>
</evidence>
<comment type="subcellular location">
    <subcellularLocation>
        <location evidence="1">Membrane</location>
        <topology evidence="1">Multi-pass membrane protein</topology>
    </subcellularLocation>
</comment>
<dbReference type="InterPro" id="IPR036837">
    <property type="entry name" value="Cation_efflux_CTD_sf"/>
</dbReference>
<dbReference type="Gene3D" id="3.30.70.1350">
    <property type="entry name" value="Cation efflux protein, cytoplasmic domain"/>
    <property type="match status" value="1"/>
</dbReference>
<dbReference type="AlphaFoldDB" id="A0A4V0P1P9"/>
<keyword evidence="4 6" id="KW-1133">Transmembrane helix</keyword>
<dbReference type="InterPro" id="IPR027470">
    <property type="entry name" value="Cation_efflux_CTD"/>
</dbReference>
<feature type="domain" description="Cation efflux protein transmembrane" evidence="7">
    <location>
        <begin position="49"/>
        <end position="237"/>
    </location>
</feature>
<keyword evidence="3 6" id="KW-0812">Transmembrane</keyword>
<dbReference type="KEGG" id="ccai:NAS2_1091"/>
<protein>
    <submittedName>
        <fullName evidence="10">Cobalt-zinc-cadmium resistance protein</fullName>
    </submittedName>
</protein>
<dbReference type="InterPro" id="IPR003731">
    <property type="entry name" value="Di-Nase_FeMo-co_biosynth"/>
</dbReference>
<dbReference type="InterPro" id="IPR050291">
    <property type="entry name" value="CDF_Transporter"/>
</dbReference>
<gene>
    <name evidence="10" type="ORF">NAS2_1091</name>
</gene>
<dbReference type="GO" id="GO:0016020">
    <property type="term" value="C:membrane"/>
    <property type="evidence" value="ECO:0007669"/>
    <property type="project" value="UniProtKB-SubCell"/>
</dbReference>
<dbReference type="Pfam" id="PF01545">
    <property type="entry name" value="Cation_efflux"/>
    <property type="match status" value="1"/>
</dbReference>
<feature type="transmembrane region" description="Helical" evidence="6">
    <location>
        <begin position="179"/>
        <end position="200"/>
    </location>
</feature>
<keyword evidence="5 6" id="KW-0472">Membrane</keyword>
<proteinExistence type="predicted"/>
<dbReference type="InterPro" id="IPR002524">
    <property type="entry name" value="Cation_efflux"/>
</dbReference>
<dbReference type="PANTHER" id="PTHR43840:SF15">
    <property type="entry name" value="MITOCHONDRIAL METAL TRANSPORTER 1-RELATED"/>
    <property type="match status" value="1"/>
</dbReference>
<evidence type="ECO:0000256" key="1">
    <source>
        <dbReference type="ARBA" id="ARBA00004141"/>
    </source>
</evidence>
<dbReference type="SUPFAM" id="SSF53146">
    <property type="entry name" value="Nitrogenase accessory factor-like"/>
    <property type="match status" value="1"/>
</dbReference>
<feature type="transmembrane region" description="Helical" evidence="6">
    <location>
        <begin position="148"/>
        <end position="167"/>
    </location>
</feature>
<dbReference type="GO" id="GO:0008324">
    <property type="term" value="F:monoatomic cation transmembrane transporter activity"/>
    <property type="evidence" value="ECO:0007669"/>
    <property type="project" value="InterPro"/>
</dbReference>
<evidence type="ECO:0000256" key="3">
    <source>
        <dbReference type="ARBA" id="ARBA00022692"/>
    </source>
</evidence>
<evidence type="ECO:0000259" key="7">
    <source>
        <dbReference type="Pfam" id="PF01545"/>
    </source>
</evidence>
<dbReference type="InterPro" id="IPR036105">
    <property type="entry name" value="DiNase_FeMo-co_biosyn_sf"/>
</dbReference>
<evidence type="ECO:0000313" key="11">
    <source>
        <dbReference type="Proteomes" id="UP000509448"/>
    </source>
</evidence>
<feature type="domain" description="Dinitrogenase iron-molybdenum cofactor biosynthesis" evidence="8">
    <location>
        <begin position="336"/>
        <end position="418"/>
    </location>
</feature>
<evidence type="ECO:0000259" key="9">
    <source>
        <dbReference type="Pfam" id="PF16916"/>
    </source>
</evidence>
<dbReference type="Pfam" id="PF16916">
    <property type="entry name" value="ZT_dimer"/>
    <property type="match status" value="1"/>
</dbReference>
<dbReference type="Gene3D" id="3.30.420.130">
    <property type="entry name" value="Dinitrogenase iron-molybdenum cofactor biosynthesis domain"/>
    <property type="match status" value="1"/>
</dbReference>
<feature type="domain" description="Cation efflux protein cytoplasmic" evidence="9">
    <location>
        <begin position="246"/>
        <end position="317"/>
    </location>
</feature>
<dbReference type="Proteomes" id="UP000509448">
    <property type="component" value="Chromosome"/>
</dbReference>
<keyword evidence="2" id="KW-0813">Transport</keyword>
<feature type="transmembrane region" description="Helical" evidence="6">
    <location>
        <begin position="115"/>
        <end position="136"/>
    </location>
</feature>
<evidence type="ECO:0000313" key="10">
    <source>
        <dbReference type="EMBL" id="BBE42480.1"/>
    </source>
</evidence>
<feature type="transmembrane region" description="Helical" evidence="6">
    <location>
        <begin position="52"/>
        <end position="71"/>
    </location>
</feature>
<sequence>MHVKDIFLCYSTKIVRVDNTYSEPTLSDGVEARGQWAEAFSSGLRAASIAGVVYLAFAAAKLILGYLLGSIAVEADGVHTLADSLTALAVYIGLRLARERPTSKFPFGLYKAENLAALVVSVAIGAAAVEIAWESIRPRPLVVGDPLLLIALESASAVVYYGLASYLRRSRGSIFSSLSAEAAHAFQDVLISIVVVVGVLGQVWGYMWIPSAVGLGISIFILYQAYLIGKSSILTLLDAGDVTATSRIEEIVTRVPGVVGVHDIRTRRAGPFLMASMHLETSPAISVRDADAIADRVEEILRAKMPDLLMVTIHEEPGRPSSNLRVAVFEDSSGYVADRAADAEKILIVDPSGATEEIPNPAPGGPMRNVASMLEQKGVSVAIIGEAGHERLMAFRASGIDIYRSPHVPAIDAVERFRNGELRRSDN</sequence>
<dbReference type="NCBIfam" id="TIGR01297">
    <property type="entry name" value="CDF"/>
    <property type="match status" value="1"/>
</dbReference>
<accession>A0A4V0P1P9</accession>
<dbReference type="SUPFAM" id="SSF160240">
    <property type="entry name" value="Cation efflux protein cytoplasmic domain-like"/>
    <property type="match status" value="1"/>
</dbReference>
<dbReference type="SUPFAM" id="SSF161111">
    <property type="entry name" value="Cation efflux protein transmembrane domain-like"/>
    <property type="match status" value="1"/>
</dbReference>
<dbReference type="Pfam" id="PF02579">
    <property type="entry name" value="Nitro_FeMo-Co"/>
    <property type="match status" value="1"/>
</dbReference>
<feature type="transmembrane region" description="Helical" evidence="6">
    <location>
        <begin position="77"/>
        <end position="94"/>
    </location>
</feature>
<dbReference type="InterPro" id="IPR058533">
    <property type="entry name" value="Cation_efflux_TM"/>
</dbReference>
<name>A0A4V0P1P9_9ARCH</name>
<evidence type="ECO:0000256" key="4">
    <source>
        <dbReference type="ARBA" id="ARBA00022989"/>
    </source>
</evidence>
<dbReference type="EMBL" id="AP018732">
    <property type="protein sequence ID" value="BBE42480.1"/>
    <property type="molecule type" value="Genomic_DNA"/>
</dbReference>
<evidence type="ECO:0000256" key="2">
    <source>
        <dbReference type="ARBA" id="ARBA00022448"/>
    </source>
</evidence>
<dbReference type="Gene3D" id="1.20.1510.10">
    <property type="entry name" value="Cation efflux protein transmembrane domain"/>
    <property type="match status" value="1"/>
</dbReference>